<proteinExistence type="predicted"/>
<name>A0ABM7RDZ8_9BACT</name>
<keyword evidence="3" id="KW-1185">Reference proteome</keyword>
<dbReference type="EMBL" id="AP024702">
    <property type="protein sequence ID" value="BCX49918.1"/>
    <property type="molecule type" value="Genomic_DNA"/>
</dbReference>
<feature type="signal peptide" evidence="1">
    <location>
        <begin position="1"/>
        <end position="21"/>
    </location>
</feature>
<dbReference type="Gene3D" id="3.30.1360.200">
    <property type="match status" value="1"/>
</dbReference>
<organism evidence="2 3">
    <name type="scientific">Haloferula helveola</name>
    <dbReference type="NCBI Taxonomy" id="490095"/>
    <lineage>
        <taxon>Bacteria</taxon>
        <taxon>Pseudomonadati</taxon>
        <taxon>Verrucomicrobiota</taxon>
        <taxon>Verrucomicrobiia</taxon>
        <taxon>Verrucomicrobiales</taxon>
        <taxon>Verrucomicrobiaceae</taxon>
        <taxon>Haloferula</taxon>
    </lineage>
</organism>
<dbReference type="Proteomes" id="UP001374893">
    <property type="component" value="Chromosome"/>
</dbReference>
<protein>
    <submittedName>
        <fullName evidence="2">Uncharacterized protein</fullName>
    </submittedName>
</protein>
<accession>A0ABM7RDZ8</accession>
<evidence type="ECO:0000256" key="1">
    <source>
        <dbReference type="SAM" id="SignalP"/>
    </source>
</evidence>
<feature type="chain" id="PRO_5046808107" evidence="1">
    <location>
        <begin position="22"/>
        <end position="160"/>
    </location>
</feature>
<gene>
    <name evidence="2" type="ORF">HAHE_38260</name>
</gene>
<sequence>MNLLRALTLGLALLTSLPALAGGKKQQMAGIAFHIETNPGNNPNMVFEQFVAGEQRVFGRVPEISAKDIEAFNPFPSQDGQGYGVLLKLKRNASNRLAALTADNVGRWMLARVNGRIVDAVIIDQQIGDGELVIWKGLSLAEIQGMDKKLPRIGEKKPRG</sequence>
<reference evidence="2 3" key="1">
    <citation type="submission" date="2021-06" db="EMBL/GenBank/DDBJ databases">
        <title>Complete genome of Haloferula helveola possessing various polysaccharide degrading enzymes.</title>
        <authorList>
            <person name="Takami H."/>
            <person name="Huang C."/>
            <person name="Hamasaki K."/>
        </authorList>
    </citation>
    <scope>NUCLEOTIDE SEQUENCE [LARGE SCALE GENOMIC DNA]</scope>
    <source>
        <strain evidence="2 3">CN-1</strain>
    </source>
</reference>
<evidence type="ECO:0000313" key="3">
    <source>
        <dbReference type="Proteomes" id="UP001374893"/>
    </source>
</evidence>
<evidence type="ECO:0000313" key="2">
    <source>
        <dbReference type="EMBL" id="BCX49918.1"/>
    </source>
</evidence>
<dbReference type="RefSeq" id="WP_338686740.1">
    <property type="nucleotide sequence ID" value="NZ_AP024702.1"/>
</dbReference>
<keyword evidence="1" id="KW-0732">Signal</keyword>